<reference evidence="3 4" key="1">
    <citation type="submission" date="2011-06" db="EMBL/GenBank/DDBJ databases">
        <title>The draft genome of Thiocapsa marina 5811.</title>
        <authorList>
            <consortium name="US DOE Joint Genome Institute (JGI-PGF)"/>
            <person name="Lucas S."/>
            <person name="Han J."/>
            <person name="Cheng J.-F."/>
            <person name="Goodwin L."/>
            <person name="Pitluck S."/>
            <person name="Peters L."/>
            <person name="Land M.L."/>
            <person name="Hauser L."/>
            <person name="Vogl K."/>
            <person name="Liu Z."/>
            <person name="Imhoff J."/>
            <person name="Thiel V."/>
            <person name="Frigaard N.-U."/>
            <person name="Bryant D."/>
            <person name="Woyke T.J."/>
        </authorList>
    </citation>
    <scope>NUCLEOTIDE SEQUENCE [LARGE SCALE GENOMIC DNA]</scope>
    <source>
        <strain evidence="3 4">5811</strain>
    </source>
</reference>
<dbReference type="RefSeq" id="WP_007193673.1">
    <property type="nucleotide sequence ID" value="NZ_AFWV01000009.1"/>
</dbReference>
<name>F9UCZ8_9GAMM</name>
<gene>
    <name evidence="3" type="ORF">ThimaDRAFT_2800</name>
</gene>
<evidence type="ECO:0000259" key="2">
    <source>
        <dbReference type="Pfam" id="PF01402"/>
    </source>
</evidence>
<dbReference type="GO" id="GO:0006355">
    <property type="term" value="P:regulation of DNA-templated transcription"/>
    <property type="evidence" value="ECO:0007669"/>
    <property type="project" value="InterPro"/>
</dbReference>
<dbReference type="EMBL" id="AFWV01000009">
    <property type="protein sequence ID" value="EGV17742.1"/>
    <property type="molecule type" value="Genomic_DNA"/>
</dbReference>
<feature type="region of interest" description="Disordered" evidence="1">
    <location>
        <begin position="47"/>
        <end position="75"/>
    </location>
</feature>
<organism evidence="3 4">
    <name type="scientific">Thiocapsa marina 5811</name>
    <dbReference type="NCBI Taxonomy" id="768671"/>
    <lineage>
        <taxon>Bacteria</taxon>
        <taxon>Pseudomonadati</taxon>
        <taxon>Pseudomonadota</taxon>
        <taxon>Gammaproteobacteria</taxon>
        <taxon>Chromatiales</taxon>
        <taxon>Chromatiaceae</taxon>
        <taxon>Thiocapsa</taxon>
    </lineage>
</organism>
<dbReference type="InterPro" id="IPR010985">
    <property type="entry name" value="Ribbon_hlx_hlx"/>
</dbReference>
<proteinExistence type="predicted"/>
<dbReference type="STRING" id="768671.ThimaDRAFT_2800"/>
<dbReference type="SUPFAM" id="SSF47598">
    <property type="entry name" value="Ribbon-helix-helix"/>
    <property type="match status" value="1"/>
</dbReference>
<dbReference type="InterPro" id="IPR002145">
    <property type="entry name" value="CopG"/>
</dbReference>
<sequence length="75" mass="8474">MNTHHLDSTTTARLHALARLTGRPESDLLREAVTAYLEDLEDIRATEESLREIESGAKPPTLAELDEYLDRDLAR</sequence>
<dbReference type="Proteomes" id="UP000005459">
    <property type="component" value="Unassembled WGS sequence"/>
</dbReference>
<keyword evidence="4" id="KW-1185">Reference proteome</keyword>
<evidence type="ECO:0000313" key="3">
    <source>
        <dbReference type="EMBL" id="EGV17742.1"/>
    </source>
</evidence>
<dbReference type="AlphaFoldDB" id="F9UCZ8"/>
<dbReference type="Pfam" id="PF01402">
    <property type="entry name" value="RHH_1"/>
    <property type="match status" value="1"/>
</dbReference>
<dbReference type="OrthoDB" id="9812023at2"/>
<evidence type="ECO:0000256" key="1">
    <source>
        <dbReference type="SAM" id="MobiDB-lite"/>
    </source>
</evidence>
<accession>F9UCZ8</accession>
<evidence type="ECO:0000313" key="4">
    <source>
        <dbReference type="Proteomes" id="UP000005459"/>
    </source>
</evidence>
<protein>
    <recommendedName>
        <fullName evidence="2">Ribbon-helix-helix protein CopG domain-containing protein</fullName>
    </recommendedName>
</protein>
<feature type="domain" description="Ribbon-helix-helix protein CopG" evidence="2">
    <location>
        <begin position="5"/>
        <end position="39"/>
    </location>
</feature>